<feature type="transmembrane region" description="Helical" evidence="7">
    <location>
        <begin position="240"/>
        <end position="262"/>
    </location>
</feature>
<proteinExistence type="inferred from homology"/>
<feature type="transmembrane region" description="Helical" evidence="7">
    <location>
        <begin position="109"/>
        <end position="130"/>
    </location>
</feature>
<dbReference type="PANTHER" id="PTHR30151:SF41">
    <property type="entry name" value="ABC TRANSPORTER PERMEASE PROTEIN"/>
    <property type="match status" value="1"/>
</dbReference>
<dbReference type="Pfam" id="PF00528">
    <property type="entry name" value="BPD_transp_1"/>
    <property type="match status" value="1"/>
</dbReference>
<evidence type="ECO:0000256" key="5">
    <source>
        <dbReference type="ARBA" id="ARBA00022989"/>
    </source>
</evidence>
<reference evidence="9" key="1">
    <citation type="submission" date="2022-03" db="EMBL/GenBank/DDBJ databases">
        <authorList>
            <person name="Woo C.Y."/>
        </authorList>
    </citation>
    <scope>NUCLEOTIDE SEQUENCE</scope>
    <source>
        <strain evidence="9">CYS-02</strain>
    </source>
</reference>
<keyword evidence="4 7" id="KW-0812">Transmembrane</keyword>
<dbReference type="Proteomes" id="UP001139447">
    <property type="component" value="Unassembled WGS sequence"/>
</dbReference>
<dbReference type="GO" id="GO:0005886">
    <property type="term" value="C:plasma membrane"/>
    <property type="evidence" value="ECO:0007669"/>
    <property type="project" value="UniProtKB-SubCell"/>
</dbReference>
<gene>
    <name evidence="9" type="ORF">MMF98_14695</name>
</gene>
<feature type="domain" description="ABC transmembrane type-1" evidence="8">
    <location>
        <begin position="74"/>
        <end position="258"/>
    </location>
</feature>
<dbReference type="Gene3D" id="1.10.3720.10">
    <property type="entry name" value="MetI-like"/>
    <property type="match status" value="1"/>
</dbReference>
<keyword evidence="2 7" id="KW-0813">Transport</keyword>
<comment type="similarity">
    <text evidence="7">Belongs to the binding-protein-dependent transport system permease family.</text>
</comment>
<dbReference type="CDD" id="cd06261">
    <property type="entry name" value="TM_PBP2"/>
    <property type="match status" value="1"/>
</dbReference>
<feature type="transmembrane region" description="Helical" evidence="7">
    <location>
        <begin position="82"/>
        <end position="102"/>
    </location>
</feature>
<dbReference type="SUPFAM" id="SSF161098">
    <property type="entry name" value="MetI-like"/>
    <property type="match status" value="1"/>
</dbReference>
<evidence type="ECO:0000313" key="9">
    <source>
        <dbReference type="EMBL" id="MCJ0764463.1"/>
    </source>
</evidence>
<evidence type="ECO:0000256" key="7">
    <source>
        <dbReference type="RuleBase" id="RU363032"/>
    </source>
</evidence>
<evidence type="ECO:0000256" key="1">
    <source>
        <dbReference type="ARBA" id="ARBA00004651"/>
    </source>
</evidence>
<dbReference type="RefSeq" id="WP_243307113.1">
    <property type="nucleotide sequence ID" value="NZ_JALGBI010000001.1"/>
</dbReference>
<keyword evidence="10" id="KW-1185">Reference proteome</keyword>
<feature type="transmembrane region" description="Helical" evidence="7">
    <location>
        <begin position="136"/>
        <end position="157"/>
    </location>
</feature>
<dbReference type="GO" id="GO:0055085">
    <property type="term" value="P:transmembrane transport"/>
    <property type="evidence" value="ECO:0007669"/>
    <property type="project" value="InterPro"/>
</dbReference>
<dbReference type="AlphaFoldDB" id="A0A9X2AN59"/>
<dbReference type="EMBL" id="JALGBI010000001">
    <property type="protein sequence ID" value="MCJ0764463.1"/>
    <property type="molecule type" value="Genomic_DNA"/>
</dbReference>
<dbReference type="PANTHER" id="PTHR30151">
    <property type="entry name" value="ALKANE SULFONATE ABC TRANSPORTER-RELATED, MEMBRANE SUBUNIT"/>
    <property type="match status" value="1"/>
</dbReference>
<organism evidence="9 10">
    <name type="scientific">Variovorax terrae</name>
    <dbReference type="NCBI Taxonomy" id="2923278"/>
    <lineage>
        <taxon>Bacteria</taxon>
        <taxon>Pseudomonadati</taxon>
        <taxon>Pseudomonadota</taxon>
        <taxon>Betaproteobacteria</taxon>
        <taxon>Burkholderiales</taxon>
        <taxon>Comamonadaceae</taxon>
        <taxon>Variovorax</taxon>
    </lineage>
</organism>
<keyword evidence="5 7" id="KW-1133">Transmembrane helix</keyword>
<feature type="transmembrane region" description="Helical" evidence="7">
    <location>
        <begin position="192"/>
        <end position="215"/>
    </location>
</feature>
<evidence type="ECO:0000313" key="10">
    <source>
        <dbReference type="Proteomes" id="UP001139447"/>
    </source>
</evidence>
<comment type="caution">
    <text evidence="9">The sequence shown here is derived from an EMBL/GenBank/DDBJ whole genome shotgun (WGS) entry which is preliminary data.</text>
</comment>
<name>A0A9X2AN59_9BURK</name>
<evidence type="ECO:0000256" key="6">
    <source>
        <dbReference type="ARBA" id="ARBA00023136"/>
    </source>
</evidence>
<evidence type="ECO:0000256" key="3">
    <source>
        <dbReference type="ARBA" id="ARBA00022475"/>
    </source>
</evidence>
<keyword evidence="6 7" id="KW-0472">Membrane</keyword>
<protein>
    <submittedName>
        <fullName evidence="9">ABC transporter permease</fullName>
    </submittedName>
</protein>
<accession>A0A9X2AN59</accession>
<feature type="transmembrane region" description="Helical" evidence="7">
    <location>
        <begin position="25"/>
        <end position="43"/>
    </location>
</feature>
<dbReference type="InterPro" id="IPR000515">
    <property type="entry name" value="MetI-like"/>
</dbReference>
<keyword evidence="3" id="KW-1003">Cell membrane</keyword>
<evidence type="ECO:0000259" key="8">
    <source>
        <dbReference type="PROSITE" id="PS50928"/>
    </source>
</evidence>
<sequence>MHIENNAGGQDWLARRERAEQVRRVVSPLVVLAALLLVWELWVRLNQIPSYILPAPSLVAVTLAQTFGSLLGSLWFTVKLTLMSLALAVAGGVLLGTAFALSRTVEYSLFPFAVILQVTPIIAIAPLILIYVDSTFAALLICAWLVAFFPILSNTVIGLRSADHNLRDLFTLYRATPWQRFRRLLVPSATPYFFAGLKIAGGLSLIGAVVAEFVAGSSGRDTGLASRILEASFRNEVPRMFAALVLVSLCGVVIFLVTAYAARKALGHWHESEVKREA</sequence>
<dbReference type="InterPro" id="IPR035906">
    <property type="entry name" value="MetI-like_sf"/>
</dbReference>
<comment type="subcellular location">
    <subcellularLocation>
        <location evidence="1 7">Cell membrane</location>
        <topology evidence="1 7">Multi-pass membrane protein</topology>
    </subcellularLocation>
</comment>
<evidence type="ECO:0000256" key="2">
    <source>
        <dbReference type="ARBA" id="ARBA00022448"/>
    </source>
</evidence>
<evidence type="ECO:0000256" key="4">
    <source>
        <dbReference type="ARBA" id="ARBA00022692"/>
    </source>
</evidence>
<dbReference type="PROSITE" id="PS50928">
    <property type="entry name" value="ABC_TM1"/>
    <property type="match status" value="1"/>
</dbReference>